<dbReference type="Gene3D" id="1.25.40.10">
    <property type="entry name" value="Tetratricopeptide repeat domain"/>
    <property type="match status" value="1"/>
</dbReference>
<keyword evidence="4" id="KW-1185">Reference proteome</keyword>
<keyword evidence="1" id="KW-0812">Transmembrane</keyword>
<evidence type="ECO:0000313" key="4">
    <source>
        <dbReference type="Proteomes" id="UP000016662"/>
    </source>
</evidence>
<evidence type="ECO:0000256" key="1">
    <source>
        <dbReference type="SAM" id="Phobius"/>
    </source>
</evidence>
<dbReference type="SUPFAM" id="SSF101898">
    <property type="entry name" value="NHL repeat"/>
    <property type="match status" value="1"/>
</dbReference>
<evidence type="ECO:0000313" key="3">
    <source>
        <dbReference type="EMBL" id="ERJ94680.1"/>
    </source>
</evidence>
<dbReference type="PANTHER" id="PTHR24104:SF25">
    <property type="entry name" value="PROTEIN LIN-41"/>
    <property type="match status" value="1"/>
</dbReference>
<feature type="signal peptide" evidence="2">
    <location>
        <begin position="1"/>
        <end position="23"/>
    </location>
</feature>
<dbReference type="InterPro" id="IPR011042">
    <property type="entry name" value="6-blade_b-propeller_TolB-like"/>
</dbReference>
<proteinExistence type="predicted"/>
<dbReference type="PANTHER" id="PTHR24104">
    <property type="entry name" value="E3 UBIQUITIN-PROTEIN LIGASE NHLRC1-RELATED"/>
    <property type="match status" value="1"/>
</dbReference>
<dbReference type="GO" id="GO:0008270">
    <property type="term" value="F:zinc ion binding"/>
    <property type="evidence" value="ECO:0007669"/>
    <property type="project" value="UniProtKB-KW"/>
</dbReference>
<evidence type="ECO:0000256" key="2">
    <source>
        <dbReference type="SAM" id="SignalP"/>
    </source>
</evidence>
<sequence>MKTLQKKANHLAAACLSVLTLTAAIGMPAVSAEHYNVYNYDRWDEATPSQAGYAAQRAVSGLDLGCGAFNTPSDLFRDWEDRFYIADSGNNRIVVTDSGFSKATRIYDKLKTTDGETTLKDPEGIYVSRETQCMYIADTGNSRLLVCDLDGNVQLELTRPDSTLYENETFKPQKVVVDKAGNIYMVLNNITNGSAMFNSDGEFQGYFGANSVDATAEVVANYFWNMIATDEMRANSSRNVAAGITSFDIDDEGFIYTVTQSSSSEADRVKKVNPAGYNLFSVLEATFGDLNSVYDSTANENYTTQMVDIDIDDMGRINCLDLETGRVFQYDEDGSLLFILGTTADQLGGFSMKVSAVETMGKNIYVSDAMKNTVTIFTETEFGGIVHNAVALYNAGYYAEALEPWREVLKRDGNYQMAYIGISSALYNEGNYKEAMKYAKLAQSRNLYDKAFEGYRSEWLNQNFTWIILVVVVLIAAAVFFHFRNKKKKKNQPKNLIEMLHEGEEE</sequence>
<feature type="chain" id="PRO_5038827820" evidence="2">
    <location>
        <begin position="24"/>
        <end position="506"/>
    </location>
</feature>
<comment type="caution">
    <text evidence="3">The sequence shown here is derived from an EMBL/GenBank/DDBJ whole genome shotgun (WGS) entry which is preliminary data.</text>
</comment>
<dbReference type="CDD" id="cd05819">
    <property type="entry name" value="NHL"/>
    <property type="match status" value="1"/>
</dbReference>
<dbReference type="Proteomes" id="UP000016662">
    <property type="component" value="Unassembled WGS sequence"/>
</dbReference>
<dbReference type="eggNOG" id="COG3391">
    <property type="taxonomic scope" value="Bacteria"/>
</dbReference>
<dbReference type="EMBL" id="AWVF01000242">
    <property type="protein sequence ID" value="ERJ94680.1"/>
    <property type="molecule type" value="Genomic_DNA"/>
</dbReference>
<feature type="transmembrane region" description="Helical" evidence="1">
    <location>
        <begin position="464"/>
        <end position="483"/>
    </location>
</feature>
<protein>
    <submittedName>
        <fullName evidence="3">Tetratricopeptide repeat protein</fullName>
    </submittedName>
</protein>
<organism evidence="3 4">
    <name type="scientific">Ruminococcus callidus ATCC 27760</name>
    <dbReference type="NCBI Taxonomy" id="411473"/>
    <lineage>
        <taxon>Bacteria</taxon>
        <taxon>Bacillati</taxon>
        <taxon>Bacillota</taxon>
        <taxon>Clostridia</taxon>
        <taxon>Eubacteriales</taxon>
        <taxon>Oscillospiraceae</taxon>
        <taxon>Ruminococcus</taxon>
    </lineage>
</organism>
<name>U2KRH5_9FIRM</name>
<dbReference type="Gene3D" id="2.120.10.30">
    <property type="entry name" value="TolB, C-terminal domain"/>
    <property type="match status" value="2"/>
</dbReference>
<keyword evidence="2" id="KW-0732">Signal</keyword>
<keyword evidence="1" id="KW-1133">Transmembrane helix</keyword>
<reference evidence="3 4" key="1">
    <citation type="submission" date="2013-07" db="EMBL/GenBank/DDBJ databases">
        <authorList>
            <person name="Weinstock G."/>
            <person name="Sodergren E."/>
            <person name="Wylie T."/>
            <person name="Fulton L."/>
            <person name="Fulton R."/>
            <person name="Fronick C."/>
            <person name="O'Laughlin M."/>
            <person name="Godfrey J."/>
            <person name="Miner T."/>
            <person name="Herter B."/>
            <person name="Appelbaum E."/>
            <person name="Cordes M."/>
            <person name="Lek S."/>
            <person name="Wollam A."/>
            <person name="Pepin K.H."/>
            <person name="Palsikar V.B."/>
            <person name="Mitreva M."/>
            <person name="Wilson R.K."/>
        </authorList>
    </citation>
    <scope>NUCLEOTIDE SEQUENCE [LARGE SCALE GENOMIC DNA]</scope>
    <source>
        <strain evidence="3 4">ATCC 27760</strain>
    </source>
</reference>
<dbReference type="PATRIC" id="fig|411473.3.peg.1636"/>
<dbReference type="InterPro" id="IPR011990">
    <property type="entry name" value="TPR-like_helical_dom_sf"/>
</dbReference>
<dbReference type="STRING" id="411473.RUMCAL_01985"/>
<accession>U2KRH5</accession>
<gene>
    <name evidence="3" type="ORF">RUMCAL_01985</name>
</gene>
<dbReference type="AlphaFoldDB" id="U2KRH5"/>
<keyword evidence="1" id="KW-0472">Membrane</keyword>
<dbReference type="InterPro" id="IPR050952">
    <property type="entry name" value="TRIM-NHL_E3_ligases"/>
</dbReference>
<dbReference type="SUPFAM" id="SSF48452">
    <property type="entry name" value="TPR-like"/>
    <property type="match status" value="1"/>
</dbReference>
<dbReference type="HOGENOM" id="CLU_024978_0_0_9"/>